<proteinExistence type="predicted"/>
<dbReference type="Proteomes" id="UP000005396">
    <property type="component" value="Unassembled WGS sequence"/>
</dbReference>
<dbReference type="PaxDb" id="411902-CLOBOL_04925"/>
<evidence type="ECO:0000313" key="2">
    <source>
        <dbReference type="Proteomes" id="UP000005396"/>
    </source>
</evidence>
<protein>
    <submittedName>
        <fullName evidence="1">Uncharacterized protein</fullName>
    </submittedName>
</protein>
<comment type="caution">
    <text evidence="1">The sequence shown here is derived from an EMBL/GenBank/DDBJ whole genome shotgun (WGS) entry which is preliminary data.</text>
</comment>
<evidence type="ECO:0000313" key="1">
    <source>
        <dbReference type="EMBL" id="EDP14383.1"/>
    </source>
</evidence>
<accession>A8RXR3</accession>
<reference evidence="1 2" key="1">
    <citation type="submission" date="2007-08" db="EMBL/GenBank/DDBJ databases">
        <authorList>
            <person name="Fulton L."/>
            <person name="Clifton S."/>
            <person name="Fulton B."/>
            <person name="Xu J."/>
            <person name="Minx P."/>
            <person name="Pepin K.H."/>
            <person name="Johnson M."/>
            <person name="Thiruvilangam P."/>
            <person name="Bhonagiri V."/>
            <person name="Nash W.E."/>
            <person name="Mardis E.R."/>
            <person name="Wilson R.K."/>
        </authorList>
    </citation>
    <scope>NUCLEOTIDE SEQUENCE [LARGE SCALE GENOMIC DNA]</scope>
    <source>
        <strain evidence="2">ATCC BAA-613 / DSM 15670 / CCUG 46953 / JCM 12243 / WAL 16351</strain>
    </source>
</reference>
<organism evidence="1 2">
    <name type="scientific">Enterocloster bolteae (strain ATCC BAA-613 / DSM 15670 / CCUG 46953 / JCM 12243 / WAL 16351)</name>
    <name type="common">Clostridium bolteae</name>
    <dbReference type="NCBI Taxonomy" id="411902"/>
    <lineage>
        <taxon>Bacteria</taxon>
        <taxon>Bacillati</taxon>
        <taxon>Bacillota</taxon>
        <taxon>Clostridia</taxon>
        <taxon>Lachnospirales</taxon>
        <taxon>Lachnospiraceae</taxon>
        <taxon>Enterocloster</taxon>
    </lineage>
</organism>
<dbReference type="EMBL" id="ABCC02000039">
    <property type="protein sequence ID" value="EDP14383.1"/>
    <property type="molecule type" value="Genomic_DNA"/>
</dbReference>
<dbReference type="HOGENOM" id="CLU_3097307_0_0_9"/>
<reference evidence="1 2" key="2">
    <citation type="submission" date="2007-09" db="EMBL/GenBank/DDBJ databases">
        <title>Draft genome sequence of Clostridium bolteae (ATCC BAA-613).</title>
        <authorList>
            <person name="Sudarsanam P."/>
            <person name="Ley R."/>
            <person name="Guruge J."/>
            <person name="Turnbaugh P.J."/>
            <person name="Mahowald M."/>
            <person name="Liep D."/>
            <person name="Gordon J."/>
        </authorList>
    </citation>
    <scope>NUCLEOTIDE SEQUENCE [LARGE SCALE GENOMIC DNA]</scope>
    <source>
        <strain evidence="2">ATCC BAA-613 / DSM 15670 / CCUG 46953 / JCM 12243 / WAL 16351</strain>
    </source>
</reference>
<gene>
    <name evidence="1" type="ORF">CLOBOL_04925</name>
</gene>
<name>A8RXR3_ENTBW</name>
<sequence>MGLDLHQTYFAQFNEGFTYRSAGEMQNEKHGRDPDLQVLSMFFVFLISKTA</sequence>
<dbReference type="AlphaFoldDB" id="A8RXR3"/>